<dbReference type="AlphaFoldDB" id="A0AA48KAC1"/>
<dbReference type="PANTHER" id="PTHR43240:SF7">
    <property type="entry name" value="BLR7284 PROTEIN"/>
    <property type="match status" value="1"/>
</dbReference>
<dbReference type="RefSeq" id="WP_316412628.1">
    <property type="nucleotide sequence ID" value="NZ_AP027080.1"/>
</dbReference>
<dbReference type="Pfam" id="PF03061">
    <property type="entry name" value="4HBT"/>
    <property type="match status" value="2"/>
</dbReference>
<proteinExistence type="predicted"/>
<evidence type="ECO:0000313" key="4">
    <source>
        <dbReference type="Proteomes" id="UP001238179"/>
    </source>
</evidence>
<reference evidence="4" key="1">
    <citation type="journal article" date="2023" name="Int. J. Syst. Evol. Microbiol.">
        <title>Mesoterricola silvestris gen. nov., sp. nov., Mesoterricola sediminis sp. nov., Geothrix oryzae sp. nov., Geothrix edaphica sp. nov., Geothrix rubra sp. nov., and Geothrix limicola sp. nov., six novel members of Acidobacteriota isolated from soils.</title>
        <authorList>
            <person name="Itoh H."/>
            <person name="Sugisawa Y."/>
            <person name="Mise K."/>
            <person name="Xu Z."/>
            <person name="Kuniyasu M."/>
            <person name="Ushijima N."/>
            <person name="Kawano K."/>
            <person name="Kobayashi E."/>
            <person name="Shiratori Y."/>
            <person name="Masuda Y."/>
            <person name="Senoo K."/>
        </authorList>
    </citation>
    <scope>NUCLEOTIDE SEQUENCE [LARGE SCALE GENOMIC DNA]</scope>
    <source>
        <strain evidence="4">W79</strain>
    </source>
</reference>
<feature type="domain" description="Thioesterase" evidence="2">
    <location>
        <begin position="57"/>
        <end position="131"/>
    </location>
</feature>
<dbReference type="NCBIfam" id="TIGR00369">
    <property type="entry name" value="unchar_dom_1"/>
    <property type="match status" value="1"/>
</dbReference>
<evidence type="ECO:0000259" key="2">
    <source>
        <dbReference type="Pfam" id="PF03061"/>
    </source>
</evidence>
<dbReference type="Gene3D" id="3.10.129.10">
    <property type="entry name" value="Hotdog Thioesterase"/>
    <property type="match status" value="2"/>
</dbReference>
<dbReference type="CDD" id="cd03443">
    <property type="entry name" value="PaaI_thioesterase"/>
    <property type="match status" value="2"/>
</dbReference>
<dbReference type="GO" id="GO:0005829">
    <property type="term" value="C:cytosol"/>
    <property type="evidence" value="ECO:0007669"/>
    <property type="project" value="TreeGrafter"/>
</dbReference>
<dbReference type="KEGG" id="msil:METEAL_31290"/>
<feature type="domain" description="Thioesterase" evidence="2">
    <location>
        <begin position="223"/>
        <end position="297"/>
    </location>
</feature>
<protein>
    <submittedName>
        <fullName evidence="3">Phenylacetic acid degradation protein</fullName>
    </submittedName>
</protein>
<name>A0AA48KAC1_9BACT</name>
<dbReference type="EMBL" id="AP027080">
    <property type="protein sequence ID" value="BDU73955.1"/>
    <property type="molecule type" value="Genomic_DNA"/>
</dbReference>
<sequence length="311" mass="33044">MTPAEIPIPDLLRRFDERMAIIPYSRMAGMSVVGLDEGGVTLHQPARPEWSGDVSRGRIHTGCICALADTACGFAVGASLGEAGNFATLDLRMDYLRSAEVAGDLTARARCHRVSRSVAFVTGEVRQPGSDEAVALVNATFMRTAGTAGGGPRRALIPAAPLNPVSPEAQEAASQATHPAIPEGRSPYVDLLGVVLHPQVEAGPILRMPFRDELIGNPRLPAIHGGVLAGFAETVMFMHLVATSAPMLPAIPKAVDFSIDYLRPARPVDTFGQGITIRLGNRVSLVQASLWQEDPQRPVAATRGHWLMPGA</sequence>
<dbReference type="SUPFAM" id="SSF54637">
    <property type="entry name" value="Thioesterase/thiol ester dehydrase-isomerase"/>
    <property type="match status" value="2"/>
</dbReference>
<organism evidence="3 4">
    <name type="scientific">Mesoterricola silvestris</name>
    <dbReference type="NCBI Taxonomy" id="2927979"/>
    <lineage>
        <taxon>Bacteria</taxon>
        <taxon>Pseudomonadati</taxon>
        <taxon>Acidobacteriota</taxon>
        <taxon>Holophagae</taxon>
        <taxon>Holophagales</taxon>
        <taxon>Holophagaceae</taxon>
        <taxon>Mesoterricola</taxon>
    </lineage>
</organism>
<dbReference type="InterPro" id="IPR006683">
    <property type="entry name" value="Thioestr_dom"/>
</dbReference>
<keyword evidence="4" id="KW-1185">Reference proteome</keyword>
<evidence type="ECO:0000313" key="3">
    <source>
        <dbReference type="EMBL" id="BDU73955.1"/>
    </source>
</evidence>
<dbReference type="InterPro" id="IPR003736">
    <property type="entry name" value="PAAI_dom"/>
</dbReference>
<keyword evidence="1" id="KW-0378">Hydrolase</keyword>
<evidence type="ECO:0000256" key="1">
    <source>
        <dbReference type="ARBA" id="ARBA00022801"/>
    </source>
</evidence>
<dbReference type="GO" id="GO:0061522">
    <property type="term" value="F:1,4-dihydroxy-2-naphthoyl-CoA thioesterase activity"/>
    <property type="evidence" value="ECO:0007669"/>
    <property type="project" value="TreeGrafter"/>
</dbReference>
<dbReference type="PANTHER" id="PTHR43240">
    <property type="entry name" value="1,4-DIHYDROXY-2-NAPHTHOYL-COA THIOESTERASE 1"/>
    <property type="match status" value="1"/>
</dbReference>
<dbReference type="Proteomes" id="UP001238179">
    <property type="component" value="Chromosome"/>
</dbReference>
<gene>
    <name evidence="3" type="ORF">METEAL_31290</name>
</gene>
<dbReference type="InterPro" id="IPR029069">
    <property type="entry name" value="HotDog_dom_sf"/>
</dbReference>
<accession>A0AA48KAC1</accession>